<evidence type="ECO:0000313" key="4">
    <source>
        <dbReference type="Proteomes" id="UP000307702"/>
    </source>
</evidence>
<dbReference type="EMBL" id="SZVP01000002">
    <property type="protein sequence ID" value="TMM46777.1"/>
    <property type="molecule type" value="Genomic_DNA"/>
</dbReference>
<dbReference type="InterPro" id="IPR052521">
    <property type="entry name" value="Cell_div_SPOR-domain"/>
</dbReference>
<dbReference type="InterPro" id="IPR036680">
    <property type="entry name" value="SPOR-like_sf"/>
</dbReference>
<keyword evidence="1" id="KW-1133">Transmembrane helix</keyword>
<dbReference type="PROSITE" id="PS51724">
    <property type="entry name" value="SPOR"/>
    <property type="match status" value="1"/>
</dbReference>
<dbReference type="InterPro" id="IPR007730">
    <property type="entry name" value="SPOR-like_dom"/>
</dbReference>
<name>A0A8H2JMF9_9GAMM</name>
<dbReference type="SUPFAM" id="SSF110997">
    <property type="entry name" value="Sporulation related repeat"/>
    <property type="match status" value="1"/>
</dbReference>
<dbReference type="GO" id="GO:0042834">
    <property type="term" value="F:peptidoglycan binding"/>
    <property type="evidence" value="ECO:0007669"/>
    <property type="project" value="InterPro"/>
</dbReference>
<dbReference type="GO" id="GO:0032153">
    <property type="term" value="C:cell division site"/>
    <property type="evidence" value="ECO:0007669"/>
    <property type="project" value="TreeGrafter"/>
</dbReference>
<evidence type="ECO:0000313" key="3">
    <source>
        <dbReference type="EMBL" id="TMM46777.1"/>
    </source>
</evidence>
<reference evidence="3 4" key="1">
    <citation type="submission" date="2019-05" db="EMBL/GenBank/DDBJ databases">
        <title>Colwellia ponticola sp. nov., isolated from seawater.</title>
        <authorList>
            <person name="Yoon J.-H."/>
        </authorList>
    </citation>
    <scope>NUCLEOTIDE SEQUENCE [LARGE SCALE GENOMIC DNA]</scope>
    <source>
        <strain evidence="3 4">OISW-25</strain>
    </source>
</reference>
<sequence>MSTPFQNRLVGTIIVAAIVIIFLPDLLDGEKKSAKNDFEPIPQVDTFSGELTNKPFPEDKLVRKNIAPISNEKAIDDDIPSRSNANTSQGVVDNLAVKTPVIKDKVSQATVNTTTEPESKAVSKPSESLPEKAIAKEAWVIHLGSFRNKNNVDELVKKLNAKGYVTFTKPIKTKQGMLTKVIIGPELIKSSMVNKLPALHELTGIQGKVAYFEVNK</sequence>
<keyword evidence="1" id="KW-0472">Membrane</keyword>
<evidence type="ECO:0000256" key="1">
    <source>
        <dbReference type="SAM" id="Phobius"/>
    </source>
</evidence>
<dbReference type="PANTHER" id="PTHR38687:SF1">
    <property type="entry name" value="CELL DIVISION PROTEIN DEDD"/>
    <property type="match status" value="1"/>
</dbReference>
<comment type="caution">
    <text evidence="3">The sequence shown here is derived from an EMBL/GenBank/DDBJ whole genome shotgun (WGS) entry which is preliminary data.</text>
</comment>
<dbReference type="AlphaFoldDB" id="A0A8H2JMF9"/>
<evidence type="ECO:0000259" key="2">
    <source>
        <dbReference type="PROSITE" id="PS51724"/>
    </source>
</evidence>
<proteinExistence type="predicted"/>
<feature type="transmembrane region" description="Helical" evidence="1">
    <location>
        <begin position="6"/>
        <end position="27"/>
    </location>
</feature>
<keyword evidence="4" id="KW-1185">Reference proteome</keyword>
<organism evidence="3 4">
    <name type="scientific">Colwellia ponticola</name>
    <dbReference type="NCBI Taxonomy" id="2304625"/>
    <lineage>
        <taxon>Bacteria</taxon>
        <taxon>Pseudomonadati</taxon>
        <taxon>Pseudomonadota</taxon>
        <taxon>Gammaproteobacteria</taxon>
        <taxon>Alteromonadales</taxon>
        <taxon>Colwelliaceae</taxon>
        <taxon>Colwellia</taxon>
    </lineage>
</organism>
<dbReference type="GO" id="GO:0030428">
    <property type="term" value="C:cell septum"/>
    <property type="evidence" value="ECO:0007669"/>
    <property type="project" value="TreeGrafter"/>
</dbReference>
<dbReference type="Gene3D" id="3.30.70.1070">
    <property type="entry name" value="Sporulation related repeat"/>
    <property type="match status" value="1"/>
</dbReference>
<dbReference type="OrthoDB" id="7069135at2"/>
<accession>A0A8H2JMF9</accession>
<feature type="domain" description="SPOR" evidence="2">
    <location>
        <begin position="133"/>
        <end position="212"/>
    </location>
</feature>
<dbReference type="Pfam" id="PF05036">
    <property type="entry name" value="SPOR"/>
    <property type="match status" value="1"/>
</dbReference>
<gene>
    <name evidence="3" type="ORF">FCS21_03055</name>
</gene>
<dbReference type="Proteomes" id="UP000307702">
    <property type="component" value="Unassembled WGS sequence"/>
</dbReference>
<dbReference type="PANTHER" id="PTHR38687">
    <property type="entry name" value="CELL DIVISION PROTEIN DEDD-RELATED"/>
    <property type="match status" value="1"/>
</dbReference>
<dbReference type="RefSeq" id="WP_138620541.1">
    <property type="nucleotide sequence ID" value="NZ_SZVP01000002.1"/>
</dbReference>
<protein>
    <submittedName>
        <fullName evidence="3">DedD protein</fullName>
    </submittedName>
</protein>
<dbReference type="GO" id="GO:0032506">
    <property type="term" value="P:cytokinetic process"/>
    <property type="evidence" value="ECO:0007669"/>
    <property type="project" value="TreeGrafter"/>
</dbReference>
<keyword evidence="1" id="KW-0812">Transmembrane</keyword>